<dbReference type="EMBL" id="MPJZ01000095">
    <property type="protein sequence ID" value="OLU43710.1"/>
    <property type="molecule type" value="Genomic_DNA"/>
</dbReference>
<dbReference type="PROSITE" id="PS50206">
    <property type="entry name" value="RHODANESE_3"/>
    <property type="match status" value="1"/>
</dbReference>
<dbReference type="InterPro" id="IPR001763">
    <property type="entry name" value="Rhodanese-like_dom"/>
</dbReference>
<evidence type="ECO:0000313" key="5">
    <source>
        <dbReference type="Proteomes" id="UP000186758"/>
    </source>
</evidence>
<dbReference type="SMART" id="SM00450">
    <property type="entry name" value="RHOD"/>
    <property type="match status" value="1"/>
</dbReference>
<evidence type="ECO:0000313" key="2">
    <source>
        <dbReference type="EMBL" id="AMK54132.1"/>
    </source>
</evidence>
<dbReference type="EMBL" id="CP011391">
    <property type="protein sequence ID" value="AMK54132.1"/>
    <property type="molecule type" value="Genomic_DNA"/>
</dbReference>
<dbReference type="InterPro" id="IPR001307">
    <property type="entry name" value="Thiosulphate_STrfase_CS"/>
</dbReference>
<reference evidence="3 5" key="2">
    <citation type="submission" date="2016-11" db="EMBL/GenBank/DDBJ databases">
        <title>Description of two novel members of the family Erysipelotrichaceae: Ileibacterium lipovorans gen. nov., sp. nov. and Dubosiella newyorkensis, gen. nov., sp. nov.</title>
        <authorList>
            <person name="Cox L.M."/>
            <person name="Sohn J."/>
            <person name="Tyrrell K.L."/>
            <person name="Citron D.M."/>
            <person name="Lawson P.A."/>
            <person name="Patel N.B."/>
            <person name="Iizumi T."/>
            <person name="Perez-Perez G.I."/>
            <person name="Goldstein E.J."/>
            <person name="Blaser M.J."/>
        </authorList>
    </citation>
    <scope>NUCLEOTIDE SEQUENCE [LARGE SCALE GENOMIC DNA]</scope>
    <source>
        <strain evidence="3 5">NYU-BL-K8</strain>
    </source>
</reference>
<evidence type="ECO:0000313" key="4">
    <source>
        <dbReference type="Proteomes" id="UP000069771"/>
    </source>
</evidence>
<evidence type="ECO:0000259" key="1">
    <source>
        <dbReference type="PROSITE" id="PS50206"/>
    </source>
</evidence>
<dbReference type="PANTHER" id="PTHR43031:SF1">
    <property type="entry name" value="PYRIDINE NUCLEOTIDE-DISULPHIDE OXIDOREDUCTASE"/>
    <property type="match status" value="1"/>
</dbReference>
<dbReference type="PANTHER" id="PTHR43031">
    <property type="entry name" value="FAD-DEPENDENT OXIDOREDUCTASE"/>
    <property type="match status" value="1"/>
</dbReference>
<dbReference type="CDD" id="cd00158">
    <property type="entry name" value="RHOD"/>
    <property type="match status" value="1"/>
</dbReference>
<dbReference type="AlphaFoldDB" id="A0A140DU05"/>
<dbReference type="PROSITE" id="PS00380">
    <property type="entry name" value="RHODANESE_1"/>
    <property type="match status" value="1"/>
</dbReference>
<dbReference type="KEGG" id="fro:AALO17_09980"/>
<dbReference type="SUPFAM" id="SSF52821">
    <property type="entry name" value="Rhodanese/Cell cycle control phosphatase"/>
    <property type="match status" value="1"/>
</dbReference>
<name>A0A140DU05_9FIRM</name>
<gene>
    <name evidence="2" type="ORF">AALO17_09980</name>
    <name evidence="3" type="ORF">BO223_11170</name>
</gene>
<feature type="domain" description="Rhodanese" evidence="1">
    <location>
        <begin position="18"/>
        <end position="97"/>
    </location>
</feature>
<keyword evidence="4" id="KW-1185">Reference proteome</keyword>
<dbReference type="InterPro" id="IPR036873">
    <property type="entry name" value="Rhodanese-like_dom_sf"/>
</dbReference>
<dbReference type="Pfam" id="PF00581">
    <property type="entry name" value="Rhodanese"/>
    <property type="match status" value="1"/>
</dbReference>
<dbReference type="Proteomes" id="UP000186758">
    <property type="component" value="Unassembled WGS sequence"/>
</dbReference>
<dbReference type="OrthoDB" id="9800872at2"/>
<dbReference type="STRING" id="1702221.AALO17_09980"/>
<dbReference type="GO" id="GO:0004792">
    <property type="term" value="F:thiosulfate-cyanide sulfurtransferase activity"/>
    <property type="evidence" value="ECO:0007669"/>
    <property type="project" value="InterPro"/>
</dbReference>
<dbReference type="Proteomes" id="UP000069771">
    <property type="component" value="Chromosome"/>
</dbReference>
<dbReference type="Gene3D" id="3.40.250.10">
    <property type="entry name" value="Rhodanese-like domain"/>
    <property type="match status" value="1"/>
</dbReference>
<dbReference type="GeneID" id="78477778"/>
<accession>A0A140DU05</accession>
<protein>
    <recommendedName>
        <fullName evidence="1">Rhodanese domain-containing protein</fullName>
    </recommendedName>
</protein>
<dbReference type="RefSeq" id="WP_067556099.1">
    <property type="nucleotide sequence ID" value="NZ_CAJTBG010000052.1"/>
</dbReference>
<sequence>MDNTYKTYDTDKLVEQAQRAGTPIVDVRPKEMYAEGHIPGAVNIPLADMETADVKPGSVLYCMTGYHAGLAEEVLHKRGIRATDIGGMDFYHGPVEK</sequence>
<proteinExistence type="predicted"/>
<evidence type="ECO:0000313" key="3">
    <source>
        <dbReference type="EMBL" id="OLU43710.1"/>
    </source>
</evidence>
<reference evidence="2 4" key="1">
    <citation type="journal article" date="2016" name="Gut Pathog.">
        <title>Whole genome sequencing of "Faecalibaculum rodentium" ALO17, isolated from C57BL/6J laboratory mouse feces.</title>
        <authorList>
            <person name="Lim S."/>
            <person name="Chang D.H."/>
            <person name="Ahn S."/>
            <person name="Kim B.C."/>
        </authorList>
    </citation>
    <scope>NUCLEOTIDE SEQUENCE [LARGE SCALE GENOMIC DNA]</scope>
    <source>
        <strain evidence="2 4">Alo17</strain>
    </source>
</reference>
<organism evidence="2 4">
    <name type="scientific">Faecalibaculum rodentium</name>
    <dbReference type="NCBI Taxonomy" id="1702221"/>
    <lineage>
        <taxon>Bacteria</taxon>
        <taxon>Bacillati</taxon>
        <taxon>Bacillota</taxon>
        <taxon>Erysipelotrichia</taxon>
        <taxon>Erysipelotrichales</taxon>
        <taxon>Erysipelotrichaceae</taxon>
        <taxon>Faecalibaculum</taxon>
    </lineage>
</organism>
<dbReference type="InterPro" id="IPR050229">
    <property type="entry name" value="GlpE_sulfurtransferase"/>
</dbReference>